<comment type="similarity">
    <text evidence="2">Belongs to the CcmF/CycK/Ccl1/NrfE/CcsA family.</text>
</comment>
<feature type="transmembrane region" description="Helical" evidence="10">
    <location>
        <begin position="400"/>
        <end position="423"/>
    </location>
</feature>
<dbReference type="PRINTS" id="PR01411">
    <property type="entry name" value="CCMFBIOGNSIS"/>
</dbReference>
<dbReference type="InterPro" id="IPR003568">
    <property type="entry name" value="Cyt_c_biogenesis_CcmF"/>
</dbReference>
<evidence type="ECO:0000256" key="3">
    <source>
        <dbReference type="ARBA" id="ARBA00022475"/>
    </source>
</evidence>
<dbReference type="GO" id="GO:0017004">
    <property type="term" value="P:cytochrome complex assembly"/>
    <property type="evidence" value="ECO:0007669"/>
    <property type="project" value="UniProtKB-KW"/>
</dbReference>
<dbReference type="GO" id="GO:0016829">
    <property type="term" value="F:lyase activity"/>
    <property type="evidence" value="ECO:0007669"/>
    <property type="project" value="UniProtKB-KW"/>
</dbReference>
<keyword evidence="7 10" id="KW-1133">Transmembrane helix</keyword>
<comment type="caution">
    <text evidence="13">The sequence shown here is derived from an EMBL/GenBank/DDBJ whole genome shotgun (WGS) entry which is preliminary data.</text>
</comment>
<sequence length="664" mass="72393">MFDLYGDLSPQLTAAPEFGELALIMALVVAALQTLIPLWGVKRGHGLLMAYARPLAAAQSMFLLLSLFMLGWCFVHDDFSVAYVASNSNTALPTPYKISAVWGAHEGSLLLWVTLLGCWGLAVALFSRSLPLPMLARVLGIMGLVSCGFILFTLETSNPFARNLPSIPTEGADLNPLLQDFGLIVHPPTLYMGYVGLCVAFAFAIAALMGGRLDAAWARWSRPWTTAAWIFLTIGIALGSWWAYYELGWGGWWFWDPVENASLMPWLVSTALLHSLAVTEKRGLFKSWTVLLAIFAFSLSLLGTFLVRSGVLTSVHAFASDPERGVFVLALLGICVGGSLLLYAIKAPTVASVGRYEWISRESFLLLNNVLLVVAAFAILLGTLYPLLVDFLGNGKISVGAVWFNTMFVPISMILAIATAAGAIARWKADSFGRLFTMLWLAAILAVVVAVAAPFVMASSINLKVVMGIGLAAWLIVGSLLDVWRKARGQLSRIGGLGLSYLGMIIAHIGVGVTIVGVTMVANYSQEESVRMAPGESHTLGDYRFVFERAGHYEGPNYISDITRFSVYDGDQLINTLEPEKRRYTARGSIMTEAAIDVGLFRDLYVSMGEPLDNGAWGMRLQVKPFMRWVWLGAIFMAIGGLLAMLDKRYRQRRSEVSGGELPV</sequence>
<dbReference type="Pfam" id="PF01578">
    <property type="entry name" value="Cytochrom_C_asm"/>
    <property type="match status" value="1"/>
</dbReference>
<evidence type="ECO:0000313" key="14">
    <source>
        <dbReference type="Proteomes" id="UP001150830"/>
    </source>
</evidence>
<feature type="transmembrane region" description="Helical" evidence="10">
    <location>
        <begin position="366"/>
        <end position="388"/>
    </location>
</feature>
<dbReference type="EMBL" id="JAPNOA010000005">
    <property type="protein sequence ID" value="MCY0963750.1"/>
    <property type="molecule type" value="Genomic_DNA"/>
</dbReference>
<dbReference type="InterPro" id="IPR002541">
    <property type="entry name" value="Cyt_c_assembly"/>
</dbReference>
<keyword evidence="3" id="KW-1003">Cell membrane</keyword>
<feature type="transmembrane region" description="Helical" evidence="10">
    <location>
        <begin position="496"/>
        <end position="522"/>
    </location>
</feature>
<evidence type="ECO:0000256" key="5">
    <source>
        <dbReference type="ARBA" id="ARBA00022692"/>
    </source>
</evidence>
<feature type="transmembrane region" description="Helical" evidence="10">
    <location>
        <begin position="134"/>
        <end position="154"/>
    </location>
</feature>
<accession>A0A9X3EAR4</accession>
<dbReference type="AlphaFoldDB" id="A0A9X3EAR4"/>
<dbReference type="PANTHER" id="PTHR43653">
    <property type="entry name" value="CYTOCHROME C ASSEMBLY PROTEIN-RELATED"/>
    <property type="match status" value="1"/>
</dbReference>
<feature type="transmembrane region" description="Helical" evidence="10">
    <location>
        <begin position="626"/>
        <end position="646"/>
    </location>
</feature>
<feature type="domain" description="Cytochrome c-type biogenesis protein CcmF C-terminal" evidence="12">
    <location>
        <begin position="329"/>
        <end position="648"/>
    </location>
</feature>
<dbReference type="PANTHER" id="PTHR43653:SF1">
    <property type="entry name" value="CYTOCHROME C-TYPE BIOGENESIS PROTEIN CCMF"/>
    <property type="match status" value="1"/>
</dbReference>
<evidence type="ECO:0000256" key="4">
    <source>
        <dbReference type="ARBA" id="ARBA00022519"/>
    </source>
</evidence>
<proteinExistence type="inferred from homology"/>
<evidence type="ECO:0000259" key="11">
    <source>
        <dbReference type="Pfam" id="PF01578"/>
    </source>
</evidence>
<organism evidence="13 14">
    <name type="scientific">Parathalassolituus penaei</name>
    <dbReference type="NCBI Taxonomy" id="2997323"/>
    <lineage>
        <taxon>Bacteria</taxon>
        <taxon>Pseudomonadati</taxon>
        <taxon>Pseudomonadota</taxon>
        <taxon>Gammaproteobacteria</taxon>
        <taxon>Oceanospirillales</taxon>
        <taxon>Oceanospirillaceae</taxon>
        <taxon>Parathalassolituus</taxon>
    </lineage>
</organism>
<dbReference type="GO" id="GO:0005886">
    <property type="term" value="C:plasma membrane"/>
    <property type="evidence" value="ECO:0007669"/>
    <property type="project" value="UniProtKB-SubCell"/>
</dbReference>
<dbReference type="RefSeq" id="WP_283171969.1">
    <property type="nucleotide sequence ID" value="NZ_JAPNOA010000005.1"/>
</dbReference>
<evidence type="ECO:0000259" key="12">
    <source>
        <dbReference type="Pfam" id="PF16327"/>
    </source>
</evidence>
<feature type="transmembrane region" description="Helical" evidence="10">
    <location>
        <begin position="62"/>
        <end position="85"/>
    </location>
</feature>
<keyword evidence="8 10" id="KW-0472">Membrane</keyword>
<dbReference type="GO" id="GO:0015232">
    <property type="term" value="F:heme transmembrane transporter activity"/>
    <property type="evidence" value="ECO:0007669"/>
    <property type="project" value="InterPro"/>
</dbReference>
<keyword evidence="4" id="KW-0997">Cell inner membrane</keyword>
<keyword evidence="13" id="KW-0456">Lyase</keyword>
<feature type="transmembrane region" description="Helical" evidence="10">
    <location>
        <begin position="288"/>
        <end position="306"/>
    </location>
</feature>
<keyword evidence="6" id="KW-0201">Cytochrome c-type biogenesis</keyword>
<dbReference type="Pfam" id="PF16327">
    <property type="entry name" value="CcmF_C"/>
    <property type="match status" value="1"/>
</dbReference>
<keyword evidence="5 10" id="KW-0812">Transmembrane</keyword>
<protein>
    <submittedName>
        <fullName evidence="13">Heme lyase CcmF/NrfE family subunit</fullName>
    </submittedName>
</protein>
<feature type="transmembrane region" description="Helical" evidence="10">
    <location>
        <begin position="191"/>
        <end position="211"/>
    </location>
</feature>
<gene>
    <name evidence="13" type="ORF">OUO13_00935</name>
</gene>
<evidence type="ECO:0000256" key="9">
    <source>
        <dbReference type="ARBA" id="ARBA00037230"/>
    </source>
</evidence>
<dbReference type="NCBIfam" id="NF007691">
    <property type="entry name" value="PRK10369.1"/>
    <property type="match status" value="1"/>
</dbReference>
<evidence type="ECO:0000256" key="7">
    <source>
        <dbReference type="ARBA" id="ARBA00022989"/>
    </source>
</evidence>
<keyword evidence="14" id="KW-1185">Reference proteome</keyword>
<evidence type="ECO:0000256" key="1">
    <source>
        <dbReference type="ARBA" id="ARBA00004429"/>
    </source>
</evidence>
<evidence type="ECO:0000313" key="13">
    <source>
        <dbReference type="EMBL" id="MCY0963750.1"/>
    </source>
</evidence>
<reference evidence="13" key="1">
    <citation type="submission" date="2022-11" db="EMBL/GenBank/DDBJ databases">
        <title>Parathalassolutuus dongxingensis gen. nov., sp. nov., a novel member of family Oceanospirillaceae isolated from a coastal shrimp pond in Guangxi, China.</title>
        <authorList>
            <person name="Chen H."/>
        </authorList>
    </citation>
    <scope>NUCLEOTIDE SEQUENCE</scope>
    <source>
        <strain evidence="13">G-43</strain>
    </source>
</reference>
<evidence type="ECO:0000256" key="2">
    <source>
        <dbReference type="ARBA" id="ARBA00009186"/>
    </source>
</evidence>
<name>A0A9X3EAR4_9GAMM</name>
<feature type="transmembrane region" description="Helical" evidence="10">
    <location>
        <begin position="435"/>
        <end position="457"/>
    </location>
</feature>
<feature type="transmembrane region" description="Helical" evidence="10">
    <location>
        <begin position="463"/>
        <end position="484"/>
    </location>
</feature>
<feature type="transmembrane region" description="Helical" evidence="10">
    <location>
        <begin position="326"/>
        <end position="345"/>
    </location>
</feature>
<comment type="subcellular location">
    <subcellularLocation>
        <location evidence="1">Cell inner membrane</location>
        <topology evidence="1">Multi-pass membrane protein</topology>
    </subcellularLocation>
</comment>
<dbReference type="PRINTS" id="PR01410">
    <property type="entry name" value="CCBIOGENESIS"/>
</dbReference>
<feature type="transmembrane region" description="Helical" evidence="10">
    <location>
        <begin position="263"/>
        <end position="279"/>
    </location>
</feature>
<feature type="domain" description="Cytochrome c assembly protein" evidence="11">
    <location>
        <begin position="102"/>
        <end position="309"/>
    </location>
</feature>
<evidence type="ECO:0000256" key="10">
    <source>
        <dbReference type="SAM" id="Phobius"/>
    </source>
</evidence>
<comment type="function">
    <text evidence="9">Required for the biogenesis of c-type cytochromes. Possible subunit of a heme lyase.</text>
</comment>
<feature type="transmembrane region" description="Helical" evidence="10">
    <location>
        <begin position="223"/>
        <end position="243"/>
    </location>
</feature>
<dbReference type="InterPro" id="IPR032523">
    <property type="entry name" value="CcmF_C"/>
</dbReference>
<dbReference type="NCBIfam" id="TIGR00353">
    <property type="entry name" value="nrfE"/>
    <property type="match status" value="1"/>
</dbReference>
<dbReference type="Proteomes" id="UP001150830">
    <property type="component" value="Unassembled WGS sequence"/>
</dbReference>
<feature type="transmembrane region" description="Helical" evidence="10">
    <location>
        <begin position="109"/>
        <end position="127"/>
    </location>
</feature>
<evidence type="ECO:0000256" key="6">
    <source>
        <dbReference type="ARBA" id="ARBA00022748"/>
    </source>
</evidence>
<dbReference type="InterPro" id="IPR003567">
    <property type="entry name" value="Cyt_c_biogenesis"/>
</dbReference>
<dbReference type="GO" id="GO:0020037">
    <property type="term" value="F:heme binding"/>
    <property type="evidence" value="ECO:0007669"/>
    <property type="project" value="InterPro"/>
</dbReference>
<evidence type="ECO:0000256" key="8">
    <source>
        <dbReference type="ARBA" id="ARBA00023136"/>
    </source>
</evidence>
<feature type="transmembrane region" description="Helical" evidence="10">
    <location>
        <begin position="20"/>
        <end position="41"/>
    </location>
</feature>